<reference evidence="1" key="1">
    <citation type="submission" date="2020-08" db="EMBL/GenBank/DDBJ databases">
        <title>Genome sequencing and assembly of the red palm weevil Rhynchophorus ferrugineus.</title>
        <authorList>
            <person name="Dias G.B."/>
            <person name="Bergman C.M."/>
            <person name="Manee M."/>
        </authorList>
    </citation>
    <scope>NUCLEOTIDE SEQUENCE</scope>
    <source>
        <strain evidence="1">AA-2017</strain>
        <tissue evidence="1">Whole larva</tissue>
    </source>
</reference>
<dbReference type="AlphaFoldDB" id="A0A834IJ32"/>
<dbReference type="Proteomes" id="UP000625711">
    <property type="component" value="Unassembled WGS sequence"/>
</dbReference>
<comment type="caution">
    <text evidence="1">The sequence shown here is derived from an EMBL/GenBank/DDBJ whole genome shotgun (WGS) entry which is preliminary data.</text>
</comment>
<dbReference type="EMBL" id="JAACXV010000323">
    <property type="protein sequence ID" value="KAF7280072.1"/>
    <property type="molecule type" value="Genomic_DNA"/>
</dbReference>
<keyword evidence="2" id="KW-1185">Reference proteome</keyword>
<evidence type="ECO:0000313" key="1">
    <source>
        <dbReference type="EMBL" id="KAF7280072.1"/>
    </source>
</evidence>
<accession>A0A834IJ32</accession>
<protein>
    <submittedName>
        <fullName evidence="1">Uncharacterized protein</fullName>
    </submittedName>
</protein>
<name>A0A834IJ32_RHYFE</name>
<evidence type="ECO:0000313" key="2">
    <source>
        <dbReference type="Proteomes" id="UP000625711"/>
    </source>
</evidence>
<sequence length="78" mass="9117">MVEIFVCLNLGRQSGHVYDGNRANYRLLKRHERRLVRRADGLLSDVLAVLLGPPFDIRLRPCQRLFYHRFPRSALGQV</sequence>
<proteinExistence type="predicted"/>
<organism evidence="1 2">
    <name type="scientific">Rhynchophorus ferrugineus</name>
    <name type="common">Red palm weevil</name>
    <name type="synonym">Curculio ferrugineus</name>
    <dbReference type="NCBI Taxonomy" id="354439"/>
    <lineage>
        <taxon>Eukaryota</taxon>
        <taxon>Metazoa</taxon>
        <taxon>Ecdysozoa</taxon>
        <taxon>Arthropoda</taxon>
        <taxon>Hexapoda</taxon>
        <taxon>Insecta</taxon>
        <taxon>Pterygota</taxon>
        <taxon>Neoptera</taxon>
        <taxon>Endopterygota</taxon>
        <taxon>Coleoptera</taxon>
        <taxon>Polyphaga</taxon>
        <taxon>Cucujiformia</taxon>
        <taxon>Curculionidae</taxon>
        <taxon>Dryophthorinae</taxon>
        <taxon>Rhynchophorus</taxon>
    </lineage>
</organism>
<gene>
    <name evidence="1" type="ORF">GWI33_006423</name>
</gene>